<keyword evidence="2" id="KW-1185">Reference proteome</keyword>
<sequence length="309" mass="35122">MLNSVCPNNKQLSSVFKFVPGSFPRNHRRRISPWSLGGGHHPDCITREVRCNEINTGTSEIKLDDAWSGIFSNPVAVDGPRVVIQPIINRLCVSVNGEIFYGRGQYKTAKEFVPGLLRRRTQEFLLRRLIQRLSKQSSWLSWTNKALPSVAIFDTGSEKINWSDVKAKFIHMAGAERVPECAAPEKKRRCDNDERINEGACVLCRQLKIHVSDRQVNEVRTFYIKKEKVFYEAFGSGRKQKCYINGEPEDDYKNIKIQAVAGPTVSLLCKTDLLASHKRKLTKGGHNDMRSIKDTFVRHVYLIFGPEGS</sequence>
<protein>
    <submittedName>
        <fullName evidence="1">Uncharacterized protein</fullName>
    </submittedName>
</protein>
<gene>
    <name evidence="1" type="ORF">GEV33_002746</name>
</gene>
<evidence type="ECO:0000313" key="2">
    <source>
        <dbReference type="Proteomes" id="UP000719412"/>
    </source>
</evidence>
<dbReference type="EMBL" id="JABDTM020012970">
    <property type="protein sequence ID" value="KAH0820045.1"/>
    <property type="molecule type" value="Genomic_DNA"/>
</dbReference>
<dbReference type="Proteomes" id="UP000719412">
    <property type="component" value="Unassembled WGS sequence"/>
</dbReference>
<accession>A0A8J6HJR5</accession>
<comment type="caution">
    <text evidence="1">The sequence shown here is derived from an EMBL/GenBank/DDBJ whole genome shotgun (WGS) entry which is preliminary data.</text>
</comment>
<proteinExistence type="predicted"/>
<name>A0A8J6HJR5_TENMO</name>
<organism evidence="1 2">
    <name type="scientific">Tenebrio molitor</name>
    <name type="common">Yellow mealworm beetle</name>
    <dbReference type="NCBI Taxonomy" id="7067"/>
    <lineage>
        <taxon>Eukaryota</taxon>
        <taxon>Metazoa</taxon>
        <taxon>Ecdysozoa</taxon>
        <taxon>Arthropoda</taxon>
        <taxon>Hexapoda</taxon>
        <taxon>Insecta</taxon>
        <taxon>Pterygota</taxon>
        <taxon>Neoptera</taxon>
        <taxon>Endopterygota</taxon>
        <taxon>Coleoptera</taxon>
        <taxon>Polyphaga</taxon>
        <taxon>Cucujiformia</taxon>
        <taxon>Tenebrionidae</taxon>
        <taxon>Tenebrio</taxon>
    </lineage>
</organism>
<reference evidence="1" key="2">
    <citation type="submission" date="2021-08" db="EMBL/GenBank/DDBJ databases">
        <authorList>
            <person name="Eriksson T."/>
        </authorList>
    </citation>
    <scope>NUCLEOTIDE SEQUENCE</scope>
    <source>
        <strain evidence="1">Stoneville</strain>
        <tissue evidence="1">Whole head</tissue>
    </source>
</reference>
<evidence type="ECO:0000313" key="1">
    <source>
        <dbReference type="EMBL" id="KAH0820045.1"/>
    </source>
</evidence>
<dbReference type="AlphaFoldDB" id="A0A8J6HJR5"/>
<reference evidence="1" key="1">
    <citation type="journal article" date="2020" name="J Insects Food Feed">
        <title>The yellow mealworm (Tenebrio molitor) genome: a resource for the emerging insects as food and feed industry.</title>
        <authorList>
            <person name="Eriksson T."/>
            <person name="Andere A."/>
            <person name="Kelstrup H."/>
            <person name="Emery V."/>
            <person name="Picard C."/>
        </authorList>
    </citation>
    <scope>NUCLEOTIDE SEQUENCE</scope>
    <source>
        <strain evidence="1">Stoneville</strain>
        <tissue evidence="1">Whole head</tissue>
    </source>
</reference>